<keyword evidence="2" id="KW-1185">Reference proteome</keyword>
<dbReference type="Proteomes" id="UP001139293">
    <property type="component" value="Unassembled WGS sequence"/>
</dbReference>
<dbReference type="RefSeq" id="WP_248951245.1">
    <property type="nucleotide sequence ID" value="NZ_JAKILB010000012.1"/>
</dbReference>
<organism evidence="1 2">
    <name type="scientific">Shewanella pneumatophori</name>
    <dbReference type="NCBI Taxonomy" id="314092"/>
    <lineage>
        <taxon>Bacteria</taxon>
        <taxon>Pseudomonadati</taxon>
        <taxon>Pseudomonadota</taxon>
        <taxon>Gammaproteobacteria</taxon>
        <taxon>Alteromonadales</taxon>
        <taxon>Shewanellaceae</taxon>
        <taxon>Shewanella</taxon>
    </lineage>
</organism>
<comment type="caution">
    <text evidence="1">The sequence shown here is derived from an EMBL/GenBank/DDBJ whole genome shotgun (WGS) entry which is preliminary data.</text>
</comment>
<evidence type="ECO:0000313" key="1">
    <source>
        <dbReference type="EMBL" id="MCL1140207.1"/>
    </source>
</evidence>
<reference evidence="1" key="1">
    <citation type="submission" date="2022-01" db="EMBL/GenBank/DDBJ databases">
        <title>Whole genome-based taxonomy of the Shewanellaceae.</title>
        <authorList>
            <person name="Martin-Rodriguez A.J."/>
        </authorList>
    </citation>
    <scope>NUCLEOTIDE SEQUENCE</scope>
    <source>
        <strain evidence="1">KCTC 23973</strain>
    </source>
</reference>
<dbReference type="EMBL" id="JAKILB010000012">
    <property type="protein sequence ID" value="MCL1140207.1"/>
    <property type="molecule type" value="Genomic_DNA"/>
</dbReference>
<protein>
    <submittedName>
        <fullName evidence="1">Uncharacterized protein</fullName>
    </submittedName>
</protein>
<sequence>MTDKEHAAIEEEIKSLYQKGAKELPPASVDSKILAQAREQLAEENQSMSVTGRVNHQQSQSFWRQYRLPLSSAASVMVVVTLFMLNPTMDNNDGLQQGEPMLMSAPEQTESQPQMMRAMPDNAPAARSKVEGESFAQAPNKLSLAAELDKVEQLVAAKKIELAHTELQQISTQWPEVKDEQSDYHLRFMALQKEIMSGH</sequence>
<proteinExistence type="predicted"/>
<evidence type="ECO:0000313" key="2">
    <source>
        <dbReference type="Proteomes" id="UP001139293"/>
    </source>
</evidence>
<accession>A0A9X2CFR7</accession>
<name>A0A9X2CFR7_9GAMM</name>
<dbReference type="AlphaFoldDB" id="A0A9X2CFR7"/>
<gene>
    <name evidence="1" type="ORF">L2740_16840</name>
</gene>